<keyword evidence="2" id="KW-1185">Reference proteome</keyword>
<accession>A0A6A5QS72</accession>
<protein>
    <submittedName>
        <fullName evidence="1">Uncharacterized protein</fullName>
    </submittedName>
</protein>
<dbReference type="AlphaFoldDB" id="A0A6A5QS72"/>
<sequence length="102" mass="11433">MKIKSQDLVSYSAPGIFACRDLHFPGSWVVQGVAQERTRPPQLNTRRSPCAAISPVNAKFCASRFSKQCGFRRVCTGKCFFRSIGVRHDDEIVYLGIRQPNA</sequence>
<name>A0A6A5QS72_AMPQU</name>
<evidence type="ECO:0000313" key="2">
    <source>
        <dbReference type="Proteomes" id="UP000800096"/>
    </source>
</evidence>
<dbReference type="PROSITE" id="PS51257">
    <property type="entry name" value="PROKAR_LIPOPROTEIN"/>
    <property type="match status" value="1"/>
</dbReference>
<reference evidence="1" key="1">
    <citation type="journal article" date="2020" name="Stud. Mycol.">
        <title>101 Dothideomycetes genomes: a test case for predicting lifestyles and emergence of pathogens.</title>
        <authorList>
            <person name="Haridas S."/>
            <person name="Albert R."/>
            <person name="Binder M."/>
            <person name="Bloem J."/>
            <person name="Labutti K."/>
            <person name="Salamov A."/>
            <person name="Andreopoulos B."/>
            <person name="Baker S."/>
            <person name="Barry K."/>
            <person name="Bills G."/>
            <person name="Bluhm B."/>
            <person name="Cannon C."/>
            <person name="Castanera R."/>
            <person name="Culley D."/>
            <person name="Daum C."/>
            <person name="Ezra D."/>
            <person name="Gonzalez J."/>
            <person name="Henrissat B."/>
            <person name="Kuo A."/>
            <person name="Liang C."/>
            <person name="Lipzen A."/>
            <person name="Lutzoni F."/>
            <person name="Magnuson J."/>
            <person name="Mondo S."/>
            <person name="Nolan M."/>
            <person name="Ohm R."/>
            <person name="Pangilinan J."/>
            <person name="Park H.-J."/>
            <person name="Ramirez L."/>
            <person name="Alfaro M."/>
            <person name="Sun H."/>
            <person name="Tritt A."/>
            <person name="Yoshinaga Y."/>
            <person name="Zwiers L.-H."/>
            <person name="Turgeon B."/>
            <person name="Goodwin S."/>
            <person name="Spatafora J."/>
            <person name="Crous P."/>
            <person name="Grigoriev I."/>
        </authorList>
    </citation>
    <scope>NUCLEOTIDE SEQUENCE</scope>
    <source>
        <strain evidence="1">HMLAC05119</strain>
    </source>
</reference>
<gene>
    <name evidence="1" type="ORF">BDU57DRAFT_514895</name>
</gene>
<proteinExistence type="predicted"/>
<evidence type="ECO:0000313" key="1">
    <source>
        <dbReference type="EMBL" id="KAF1918232.1"/>
    </source>
</evidence>
<dbReference type="Proteomes" id="UP000800096">
    <property type="component" value="Unassembled WGS sequence"/>
</dbReference>
<dbReference type="EMBL" id="ML979134">
    <property type="protein sequence ID" value="KAF1918232.1"/>
    <property type="molecule type" value="Genomic_DNA"/>
</dbReference>
<organism evidence="1 2">
    <name type="scientific">Ampelomyces quisqualis</name>
    <name type="common">Powdery mildew agent</name>
    <dbReference type="NCBI Taxonomy" id="50730"/>
    <lineage>
        <taxon>Eukaryota</taxon>
        <taxon>Fungi</taxon>
        <taxon>Dikarya</taxon>
        <taxon>Ascomycota</taxon>
        <taxon>Pezizomycotina</taxon>
        <taxon>Dothideomycetes</taxon>
        <taxon>Pleosporomycetidae</taxon>
        <taxon>Pleosporales</taxon>
        <taxon>Pleosporineae</taxon>
        <taxon>Phaeosphaeriaceae</taxon>
        <taxon>Ampelomyces</taxon>
    </lineage>
</organism>